<dbReference type="SUPFAM" id="SSF52540">
    <property type="entry name" value="P-loop containing nucleoside triphosphate hydrolases"/>
    <property type="match status" value="1"/>
</dbReference>
<comment type="subunit">
    <text evidence="3 11">The type I restriction/modification system is composed of three polypeptides R, M and S.</text>
</comment>
<dbReference type="InterPro" id="IPR051268">
    <property type="entry name" value="Type-I_R_enzyme_R_subunit"/>
</dbReference>
<sequence>MTREYQSEAELEDQLMKRLNALGYKTIKLQDEKAVIAHFRDVLNERNRDRLKGKVLTDTEFTRALNELTGSKTIYQMAQLLRGSDYQPKGKIVITRDDNSEVYLEFFDGTNFEQNKFEVVHQITVNAKYTNRYDVTILINGLPIVQVELKRRGVELPQAFNQIIRYRNESFRQLFRFIQIFVISNGEDTRYFANNDGKLNSNFMFYWTDKKNHWLNEINAFSASFFDRRRLHSLIARYTIFDSDAQRILIMRPYQVYAVEAIIDRVQNHPGENGYIWHTTGSGKTITAFKASQIIAQKTDAKKVIFLIDRSDLDTQTADNFNAYLPQIKGESRALDRIDSTKMLVEQLQSKSDPLIVTTIQKLNYAIQNDRYKDLLTPYHDAKVVFIEDEAHRSQFGEMRKGINRWFKNAQHIGFTGTPIFAENVGQDGRTTETLYGECLHQYLIKDAIRDRNVLGFSMQYLNTIHGKDVFLDGNEMVSGIDKKEVMEADDRLEMIVQHILLNHGQITHNRHYNAILAVPSTRVALKYYELFKKLDPEHQLHVTTIFTWEANEKDNEEKQDSKETLTSRHGLESVIKDYNQMFETNFSTDKFKDYFNDVSRRMKQFDYQTPETNIDVLIVVNMFLTGFDSPKLSTLYIDKKLQWHNLIQAFSRTNRIELDSKPFGNILAYRNMKQDTDNAVRLFSAGSSESLFVPSYDELQGQFDDAVEKLREISPTPQSVDSLHDLGDEAIQKFVLAFREILRIYNKIRVYDEFDFSKMMNFSHQDMESYRSKYATAYQELIDGKSPDPSSVLDDIDFEIELIAADTIDVGYIVNLIHAINLKDEDERRQDIRRIKKMLINAADPNLQLKSDLLQAFLEEIVPKLNPEDNVGNELNQYLIRKREESVKNFSEEVHLPEEVIKKEMDDVSFYGEHANTKALNEALNANGLKFMEKRTVKSRVKTFVTKALKKFVLS</sequence>
<gene>
    <name evidence="13" type="primary">hsdR</name>
    <name evidence="13" type="ORF">IWT140_01326</name>
</gene>
<dbReference type="Proteomes" id="UP000198430">
    <property type="component" value="Unassembled WGS sequence"/>
</dbReference>
<organism evidence="13 14">
    <name type="scientific">Secundilactobacillus pentosiphilus</name>
    <dbReference type="NCBI Taxonomy" id="1714682"/>
    <lineage>
        <taxon>Bacteria</taxon>
        <taxon>Bacillati</taxon>
        <taxon>Bacillota</taxon>
        <taxon>Bacilli</taxon>
        <taxon>Lactobacillales</taxon>
        <taxon>Lactobacillaceae</taxon>
        <taxon>Secundilactobacillus</taxon>
    </lineage>
</organism>
<feature type="domain" description="Helicase ATP-binding" evidence="12">
    <location>
        <begin position="265"/>
        <end position="420"/>
    </location>
</feature>
<dbReference type="PANTHER" id="PTHR30195">
    <property type="entry name" value="TYPE I SITE-SPECIFIC DEOXYRIBONUCLEASE PROTEIN SUBUNIT M AND R"/>
    <property type="match status" value="1"/>
</dbReference>
<dbReference type="Gene3D" id="3.40.50.300">
    <property type="entry name" value="P-loop containing nucleotide triphosphate hydrolases"/>
    <property type="match status" value="2"/>
</dbReference>
<dbReference type="NCBIfam" id="TIGR00348">
    <property type="entry name" value="hsdR"/>
    <property type="match status" value="1"/>
</dbReference>
<evidence type="ECO:0000256" key="5">
    <source>
        <dbReference type="ARBA" id="ARBA00022741"/>
    </source>
</evidence>
<dbReference type="InterPro" id="IPR040980">
    <property type="entry name" value="SWI2_SNF2"/>
</dbReference>
<evidence type="ECO:0000256" key="1">
    <source>
        <dbReference type="ARBA" id="ARBA00000851"/>
    </source>
</evidence>
<dbReference type="Pfam" id="PF04313">
    <property type="entry name" value="HSDR_N"/>
    <property type="match status" value="1"/>
</dbReference>
<evidence type="ECO:0000313" key="13">
    <source>
        <dbReference type="EMBL" id="GAX03701.1"/>
    </source>
</evidence>
<evidence type="ECO:0000313" key="14">
    <source>
        <dbReference type="Proteomes" id="UP000198430"/>
    </source>
</evidence>
<evidence type="ECO:0000256" key="6">
    <source>
        <dbReference type="ARBA" id="ARBA00022747"/>
    </source>
</evidence>
<dbReference type="InterPro" id="IPR055180">
    <property type="entry name" value="HsdR_RecA-like_helicase_dom_2"/>
</dbReference>
<dbReference type="GO" id="GO:0009035">
    <property type="term" value="F:type I site-specific deoxyribonuclease activity"/>
    <property type="evidence" value="ECO:0007669"/>
    <property type="project" value="UniProtKB-EC"/>
</dbReference>
<keyword evidence="5 11" id="KW-0547">Nucleotide-binding</keyword>
<comment type="similarity">
    <text evidence="2 11">Belongs to the HsdR family.</text>
</comment>
<dbReference type="Pfam" id="PF18766">
    <property type="entry name" value="SWI2_SNF2"/>
    <property type="match status" value="1"/>
</dbReference>
<dbReference type="AlphaFoldDB" id="A0A1Z5IQJ5"/>
<evidence type="ECO:0000256" key="11">
    <source>
        <dbReference type="RuleBase" id="RU364115"/>
    </source>
</evidence>
<evidence type="ECO:0000256" key="9">
    <source>
        <dbReference type="ARBA" id="ARBA00022840"/>
    </source>
</evidence>
<evidence type="ECO:0000256" key="3">
    <source>
        <dbReference type="ARBA" id="ARBA00011296"/>
    </source>
</evidence>
<dbReference type="InterPro" id="IPR027417">
    <property type="entry name" value="P-loop_NTPase"/>
</dbReference>
<proteinExistence type="inferred from homology"/>
<dbReference type="GO" id="GO:0003677">
    <property type="term" value="F:DNA binding"/>
    <property type="evidence" value="ECO:0007669"/>
    <property type="project" value="UniProtKB-KW"/>
</dbReference>
<evidence type="ECO:0000256" key="7">
    <source>
        <dbReference type="ARBA" id="ARBA00022759"/>
    </source>
</evidence>
<keyword evidence="7" id="KW-0255">Endonuclease</keyword>
<dbReference type="SMART" id="SM00487">
    <property type="entry name" value="DEXDc"/>
    <property type="match status" value="1"/>
</dbReference>
<keyword evidence="10 11" id="KW-0238">DNA-binding</keyword>
<comment type="function">
    <text evidence="11">Subunit R is required for both nuclease and ATPase activities, but not for modification.</text>
</comment>
<dbReference type="InterPro" id="IPR022625">
    <property type="entry name" value="TypeI_RM_Rsu_C"/>
</dbReference>
<dbReference type="Gene3D" id="3.90.1570.50">
    <property type="match status" value="1"/>
</dbReference>
<dbReference type="CDD" id="cd18800">
    <property type="entry name" value="SF2_C_EcoR124I-like"/>
    <property type="match status" value="1"/>
</dbReference>
<evidence type="ECO:0000259" key="12">
    <source>
        <dbReference type="PROSITE" id="PS51192"/>
    </source>
</evidence>
<reference evidence="13 14" key="1">
    <citation type="submission" date="2015-11" db="EMBL/GenBank/DDBJ databases">
        <title>Draft genome sequences of new species of the genus Lactobacillus isolated from orchardgrass silage.</title>
        <authorList>
            <person name="Tohno M."/>
            <person name="Tanizawa Y."/>
            <person name="Arita M."/>
        </authorList>
    </citation>
    <scope>NUCLEOTIDE SEQUENCE [LARGE SCALE GENOMIC DNA]</scope>
    <source>
        <strain evidence="13 14">IWT140</strain>
    </source>
</reference>
<dbReference type="PROSITE" id="PS51192">
    <property type="entry name" value="HELICASE_ATP_BIND_1"/>
    <property type="match status" value="1"/>
</dbReference>
<evidence type="ECO:0000256" key="2">
    <source>
        <dbReference type="ARBA" id="ARBA00008598"/>
    </source>
</evidence>
<dbReference type="Pfam" id="PF22679">
    <property type="entry name" value="T1R_D3-like"/>
    <property type="match status" value="1"/>
</dbReference>
<comment type="caution">
    <text evidence="13">The sequence shown here is derived from an EMBL/GenBank/DDBJ whole genome shotgun (WGS) entry which is preliminary data.</text>
</comment>
<dbReference type="Gene3D" id="1.20.58.910">
    <property type="match status" value="1"/>
</dbReference>
<keyword evidence="14" id="KW-1185">Reference proteome</keyword>
<dbReference type="EMBL" id="BCMH01000008">
    <property type="protein sequence ID" value="GAX03701.1"/>
    <property type="molecule type" value="Genomic_DNA"/>
</dbReference>
<dbReference type="PANTHER" id="PTHR30195:SF16">
    <property type="entry name" value="TYPE I RESTRICTION ENZYME ENDONUCLEASE SUBUNIT"/>
    <property type="match status" value="1"/>
</dbReference>
<dbReference type="CDD" id="cd18030">
    <property type="entry name" value="DEXHc_RE_I_HsdR"/>
    <property type="match status" value="1"/>
</dbReference>
<evidence type="ECO:0000256" key="4">
    <source>
        <dbReference type="ARBA" id="ARBA00022722"/>
    </source>
</evidence>
<dbReference type="RefSeq" id="WP_089088665.1">
    <property type="nucleotide sequence ID" value="NZ_BCMH01000008.1"/>
</dbReference>
<evidence type="ECO:0000256" key="8">
    <source>
        <dbReference type="ARBA" id="ARBA00022801"/>
    </source>
</evidence>
<dbReference type="CDD" id="cd22332">
    <property type="entry name" value="HsdR_N"/>
    <property type="match status" value="1"/>
</dbReference>
<dbReference type="InterPro" id="IPR007409">
    <property type="entry name" value="Restrct_endonuc_type1_HsdR_N"/>
</dbReference>
<comment type="catalytic activity">
    <reaction evidence="1 11">
        <text>Endonucleolytic cleavage of DNA to give random double-stranded fragments with terminal 5'-phosphates, ATP is simultaneously hydrolyzed.</text>
        <dbReference type="EC" id="3.1.21.3"/>
    </reaction>
</comment>
<evidence type="ECO:0000256" key="10">
    <source>
        <dbReference type="ARBA" id="ARBA00023125"/>
    </source>
</evidence>
<keyword evidence="4" id="KW-0540">Nuclease</keyword>
<protein>
    <recommendedName>
        <fullName evidence="11">Type I restriction enzyme endonuclease subunit</fullName>
        <shortName evidence="11">R protein</shortName>
        <ecNumber evidence="11">3.1.21.3</ecNumber>
    </recommendedName>
    <alternativeName>
        <fullName evidence="11">Type-1 restriction enzyme R protein</fullName>
    </alternativeName>
</protein>
<keyword evidence="9 11" id="KW-0067">ATP-binding</keyword>
<name>A0A1Z5IQJ5_9LACO</name>
<dbReference type="GO" id="GO:0005524">
    <property type="term" value="F:ATP binding"/>
    <property type="evidence" value="ECO:0007669"/>
    <property type="project" value="UniProtKB-KW"/>
</dbReference>
<dbReference type="EC" id="3.1.21.3" evidence="11"/>
<dbReference type="Pfam" id="PF12008">
    <property type="entry name" value="EcoR124_C"/>
    <property type="match status" value="1"/>
</dbReference>
<keyword evidence="6 11" id="KW-0680">Restriction system</keyword>
<accession>A0A1Z5IQJ5</accession>
<dbReference type="GO" id="GO:0009307">
    <property type="term" value="P:DNA restriction-modification system"/>
    <property type="evidence" value="ECO:0007669"/>
    <property type="project" value="UniProtKB-KW"/>
</dbReference>
<dbReference type="InterPro" id="IPR014001">
    <property type="entry name" value="Helicase_ATP-bd"/>
</dbReference>
<keyword evidence="8 11" id="KW-0378">Hydrolase</keyword>
<dbReference type="InterPro" id="IPR004473">
    <property type="entry name" value="Restrct_endonuc_typeI_HsdR"/>
</dbReference>